<gene>
    <name evidence="1" type="ORF">PACLA_8A040787</name>
</gene>
<name>A0A7D9DKA5_PARCT</name>
<evidence type="ECO:0000313" key="2">
    <source>
        <dbReference type="Proteomes" id="UP001152795"/>
    </source>
</evidence>
<sequence>MLNHKIRSEAIHENWALDRILMETAIDEQTTEQADAINKKINKETVHKRIKKLALRKPTQHPTEDDACGRCRNSKKHTTCPAIGVCVITVERKTTTCEFGLEKLNTI</sequence>
<proteinExistence type="predicted"/>
<comment type="caution">
    <text evidence="1">The sequence shown here is derived from an EMBL/GenBank/DDBJ whole genome shotgun (WGS) entry which is preliminary data.</text>
</comment>
<accession>A0A7D9DKA5</accession>
<organism evidence="1 2">
    <name type="scientific">Paramuricea clavata</name>
    <name type="common">Red gorgonian</name>
    <name type="synonym">Violescent sea-whip</name>
    <dbReference type="NCBI Taxonomy" id="317549"/>
    <lineage>
        <taxon>Eukaryota</taxon>
        <taxon>Metazoa</taxon>
        <taxon>Cnidaria</taxon>
        <taxon>Anthozoa</taxon>
        <taxon>Octocorallia</taxon>
        <taxon>Malacalcyonacea</taxon>
        <taxon>Plexauridae</taxon>
        <taxon>Paramuricea</taxon>
    </lineage>
</organism>
<dbReference type="EMBL" id="CACRXK020001084">
    <property type="protein sequence ID" value="CAB3986872.1"/>
    <property type="molecule type" value="Genomic_DNA"/>
</dbReference>
<keyword evidence="2" id="KW-1185">Reference proteome</keyword>
<reference evidence="1" key="1">
    <citation type="submission" date="2020-04" db="EMBL/GenBank/DDBJ databases">
        <authorList>
            <person name="Alioto T."/>
            <person name="Alioto T."/>
            <person name="Gomez Garrido J."/>
        </authorList>
    </citation>
    <scope>NUCLEOTIDE SEQUENCE</scope>
    <source>
        <strain evidence="1">A484AB</strain>
    </source>
</reference>
<dbReference type="Proteomes" id="UP001152795">
    <property type="component" value="Unassembled WGS sequence"/>
</dbReference>
<evidence type="ECO:0000313" key="1">
    <source>
        <dbReference type="EMBL" id="CAB3986872.1"/>
    </source>
</evidence>
<protein>
    <submittedName>
        <fullName evidence="1">Uncharacterized protein</fullName>
    </submittedName>
</protein>
<dbReference type="AlphaFoldDB" id="A0A7D9DKA5"/>